<protein>
    <submittedName>
        <fullName evidence="1">N-dimethylarginine dimethylaminohydrolase</fullName>
    </submittedName>
</protein>
<dbReference type="Pfam" id="PF19420">
    <property type="entry name" value="DDAH_eukar"/>
    <property type="match status" value="1"/>
</dbReference>
<evidence type="ECO:0000313" key="1">
    <source>
        <dbReference type="EMBL" id="MBB6513529.1"/>
    </source>
</evidence>
<dbReference type="PANTHER" id="PTHR47271">
    <property type="entry name" value="ARGININE DEIMINASE"/>
    <property type="match status" value="1"/>
</dbReference>
<dbReference type="PANTHER" id="PTHR47271:SF2">
    <property type="entry name" value="ARGININE DEIMINASE"/>
    <property type="match status" value="1"/>
</dbReference>
<keyword evidence="2" id="KW-1185">Reference proteome</keyword>
<dbReference type="AlphaFoldDB" id="A0A841RM07"/>
<proteinExistence type="predicted"/>
<dbReference type="GO" id="GO:0019546">
    <property type="term" value="P:L-arginine deiminase pathway"/>
    <property type="evidence" value="ECO:0007669"/>
    <property type="project" value="TreeGrafter"/>
</dbReference>
<name>A0A841RM07_9BACI</name>
<organism evidence="1 2">
    <name type="scientific">Gracilibacillus halotolerans</name>
    <dbReference type="NCBI Taxonomy" id="74386"/>
    <lineage>
        <taxon>Bacteria</taxon>
        <taxon>Bacillati</taxon>
        <taxon>Bacillota</taxon>
        <taxon>Bacilli</taxon>
        <taxon>Bacillales</taxon>
        <taxon>Bacillaceae</taxon>
        <taxon>Gracilibacillus</taxon>
    </lineage>
</organism>
<dbReference type="SUPFAM" id="SSF55909">
    <property type="entry name" value="Pentein"/>
    <property type="match status" value="1"/>
</dbReference>
<dbReference type="GO" id="GO:0016990">
    <property type="term" value="F:arginine deiminase activity"/>
    <property type="evidence" value="ECO:0007669"/>
    <property type="project" value="TreeGrafter"/>
</dbReference>
<dbReference type="Proteomes" id="UP000572212">
    <property type="component" value="Unassembled WGS sequence"/>
</dbReference>
<dbReference type="RefSeq" id="WP_184248879.1">
    <property type="nucleotide sequence ID" value="NZ_BAAACU010000005.1"/>
</dbReference>
<gene>
    <name evidence="1" type="ORF">GGQ92_002341</name>
</gene>
<comment type="caution">
    <text evidence="1">The sequence shown here is derived from an EMBL/GenBank/DDBJ whole genome shotgun (WGS) entry which is preliminary data.</text>
</comment>
<dbReference type="Gene3D" id="3.75.10.10">
    <property type="entry name" value="L-arginine/glycine Amidinotransferase, Chain A"/>
    <property type="match status" value="1"/>
</dbReference>
<evidence type="ECO:0000313" key="2">
    <source>
        <dbReference type="Proteomes" id="UP000572212"/>
    </source>
</evidence>
<keyword evidence="1" id="KW-0378">Hydrolase</keyword>
<accession>A0A841RM07</accession>
<sequence length="276" mass="31892">MALQKNEYSTLKQVIVCPPTYMEITTIINETQKHFIDENIDKVKADKQHDRFTEILREHNVETISLDAKKHLNEQVFTRDIGFTIDETVFISQMARDIRKEEVHILEDYLNQNEIPSIRLQEHSIEGGDIIVHEDVIYVGISKRTTPKAVEELQNHVSDKQIISLPIREDVLHLDCAFNIISNEHALIYTPAFQQEDVEQLEQQFTLIETPEDEQLSLATNVFSIGNKTVISLPENKKTNQALRNRGYQVIETDFSEIIKSGGSFRCCTMPIQRQK</sequence>
<dbReference type="EMBL" id="JACHON010000013">
    <property type="protein sequence ID" value="MBB6513529.1"/>
    <property type="molecule type" value="Genomic_DNA"/>
</dbReference>
<reference evidence="1 2" key="1">
    <citation type="submission" date="2020-08" db="EMBL/GenBank/DDBJ databases">
        <title>Genomic Encyclopedia of Type Strains, Phase IV (KMG-IV): sequencing the most valuable type-strain genomes for metagenomic binning, comparative biology and taxonomic classification.</title>
        <authorList>
            <person name="Goeker M."/>
        </authorList>
    </citation>
    <scope>NUCLEOTIDE SEQUENCE [LARGE SCALE GENOMIC DNA]</scope>
    <source>
        <strain evidence="1 2">DSM 11805</strain>
    </source>
</reference>